<dbReference type="Proteomes" id="UP000001542">
    <property type="component" value="Unassembled WGS sequence"/>
</dbReference>
<evidence type="ECO:0000256" key="4">
    <source>
        <dbReference type="ARBA" id="ARBA00022692"/>
    </source>
</evidence>
<keyword evidence="4 7" id="KW-0812">Transmembrane</keyword>
<dbReference type="PANTHER" id="PTHR10332">
    <property type="entry name" value="EQUILIBRATIVE NUCLEOSIDE TRANSPORTER"/>
    <property type="match status" value="1"/>
</dbReference>
<dbReference type="SUPFAM" id="SSF103473">
    <property type="entry name" value="MFS general substrate transporter"/>
    <property type="match status" value="1"/>
</dbReference>
<keyword evidence="3" id="KW-0813">Transport</keyword>
<dbReference type="EMBL" id="DS113245">
    <property type="protein sequence ID" value="EAY16235.1"/>
    <property type="molecule type" value="Genomic_DNA"/>
</dbReference>
<evidence type="ECO:0000313" key="9">
    <source>
        <dbReference type="Proteomes" id="UP000001542"/>
    </source>
</evidence>
<name>A2DTT8_TRIV3</name>
<evidence type="ECO:0000256" key="6">
    <source>
        <dbReference type="ARBA" id="ARBA00023136"/>
    </source>
</evidence>
<feature type="transmembrane region" description="Helical" evidence="7">
    <location>
        <begin position="97"/>
        <end position="119"/>
    </location>
</feature>
<dbReference type="eggNOG" id="KOG1479">
    <property type="taxonomic scope" value="Eukaryota"/>
</dbReference>
<accession>A2DTT8</accession>
<feature type="transmembrane region" description="Helical" evidence="7">
    <location>
        <begin position="192"/>
        <end position="215"/>
    </location>
</feature>
<keyword evidence="6 7" id="KW-0472">Membrane</keyword>
<dbReference type="STRING" id="5722.A2DTT8"/>
<comment type="similarity">
    <text evidence="2">Belongs to the SLC29A/ENT transporter (TC 2.A.57) family.</text>
</comment>
<evidence type="ECO:0000313" key="8">
    <source>
        <dbReference type="EMBL" id="EAY16235.1"/>
    </source>
</evidence>
<organism evidence="8 9">
    <name type="scientific">Trichomonas vaginalis (strain ATCC PRA-98 / G3)</name>
    <dbReference type="NCBI Taxonomy" id="412133"/>
    <lineage>
        <taxon>Eukaryota</taxon>
        <taxon>Metamonada</taxon>
        <taxon>Parabasalia</taxon>
        <taxon>Trichomonadida</taxon>
        <taxon>Trichomonadidae</taxon>
        <taxon>Trichomonas</taxon>
    </lineage>
</organism>
<dbReference type="RefSeq" id="XP_001328458.1">
    <property type="nucleotide sequence ID" value="XM_001328423.1"/>
</dbReference>
<dbReference type="VEuPathDB" id="TrichDB:TVAG_341290"/>
<dbReference type="OrthoDB" id="1856718at2759"/>
<dbReference type="SMR" id="A2DTT8"/>
<feature type="transmembrane region" description="Helical" evidence="7">
    <location>
        <begin position="36"/>
        <end position="59"/>
    </location>
</feature>
<feature type="transmembrane region" description="Helical" evidence="7">
    <location>
        <begin position="161"/>
        <end position="180"/>
    </location>
</feature>
<feature type="transmembrane region" description="Helical" evidence="7">
    <location>
        <begin position="248"/>
        <end position="270"/>
    </location>
</feature>
<reference evidence="8" key="2">
    <citation type="journal article" date="2007" name="Science">
        <title>Draft genome sequence of the sexually transmitted pathogen Trichomonas vaginalis.</title>
        <authorList>
            <person name="Carlton J.M."/>
            <person name="Hirt R.P."/>
            <person name="Silva J.C."/>
            <person name="Delcher A.L."/>
            <person name="Schatz M."/>
            <person name="Zhao Q."/>
            <person name="Wortman J.R."/>
            <person name="Bidwell S.L."/>
            <person name="Alsmark U.C.M."/>
            <person name="Besteiro S."/>
            <person name="Sicheritz-Ponten T."/>
            <person name="Noel C.J."/>
            <person name="Dacks J.B."/>
            <person name="Foster P.G."/>
            <person name="Simillion C."/>
            <person name="Van de Peer Y."/>
            <person name="Miranda-Saavedra D."/>
            <person name="Barton G.J."/>
            <person name="Westrop G.D."/>
            <person name="Mueller S."/>
            <person name="Dessi D."/>
            <person name="Fiori P.L."/>
            <person name="Ren Q."/>
            <person name="Paulsen I."/>
            <person name="Zhang H."/>
            <person name="Bastida-Corcuera F.D."/>
            <person name="Simoes-Barbosa A."/>
            <person name="Brown M.T."/>
            <person name="Hayes R.D."/>
            <person name="Mukherjee M."/>
            <person name="Okumura C.Y."/>
            <person name="Schneider R."/>
            <person name="Smith A.J."/>
            <person name="Vanacova S."/>
            <person name="Villalvazo M."/>
            <person name="Haas B.J."/>
            <person name="Pertea M."/>
            <person name="Feldblyum T.V."/>
            <person name="Utterback T.R."/>
            <person name="Shu C.L."/>
            <person name="Osoegawa K."/>
            <person name="de Jong P.J."/>
            <person name="Hrdy I."/>
            <person name="Horvathova L."/>
            <person name="Zubacova Z."/>
            <person name="Dolezal P."/>
            <person name="Malik S.B."/>
            <person name="Logsdon J.M. Jr."/>
            <person name="Henze K."/>
            <person name="Gupta A."/>
            <person name="Wang C.C."/>
            <person name="Dunne R.L."/>
            <person name="Upcroft J.A."/>
            <person name="Upcroft P."/>
            <person name="White O."/>
            <person name="Salzberg S.L."/>
            <person name="Tang P."/>
            <person name="Chiu C.-H."/>
            <person name="Lee Y.-S."/>
            <person name="Embley T.M."/>
            <person name="Coombs G.H."/>
            <person name="Mottram J.C."/>
            <person name="Tachezy J."/>
            <person name="Fraser-Liggett C.M."/>
            <person name="Johnson P.J."/>
        </authorList>
    </citation>
    <scope>NUCLEOTIDE SEQUENCE [LARGE SCALE GENOMIC DNA]</scope>
    <source>
        <strain evidence="8">G3</strain>
    </source>
</reference>
<gene>
    <name evidence="8" type="ORF">TVAG_341290</name>
</gene>
<evidence type="ECO:0000256" key="3">
    <source>
        <dbReference type="ARBA" id="ARBA00022448"/>
    </source>
</evidence>
<dbReference type="PRINTS" id="PR01130">
    <property type="entry name" value="DERENTRNSPRT"/>
</dbReference>
<reference evidence="8" key="1">
    <citation type="submission" date="2006-10" db="EMBL/GenBank/DDBJ databases">
        <authorList>
            <person name="Amadeo P."/>
            <person name="Zhao Q."/>
            <person name="Wortman J."/>
            <person name="Fraser-Liggett C."/>
            <person name="Carlton J."/>
        </authorList>
    </citation>
    <scope>NUCLEOTIDE SEQUENCE</scope>
    <source>
        <strain evidence="8">G3</strain>
    </source>
</reference>
<dbReference type="PANTHER" id="PTHR10332:SF10">
    <property type="entry name" value="EQUILIBRATIVE NUCLEOSIDE TRANSPORTER 4"/>
    <property type="match status" value="1"/>
</dbReference>
<dbReference type="AlphaFoldDB" id="A2DTT8"/>
<evidence type="ECO:0000256" key="5">
    <source>
        <dbReference type="ARBA" id="ARBA00022989"/>
    </source>
</evidence>
<dbReference type="InParanoid" id="A2DTT8"/>
<dbReference type="Pfam" id="PF01733">
    <property type="entry name" value="Nucleoside_tran"/>
    <property type="match status" value="1"/>
</dbReference>
<feature type="transmembrane region" description="Helical" evidence="7">
    <location>
        <begin position="71"/>
        <end position="90"/>
    </location>
</feature>
<evidence type="ECO:0000256" key="7">
    <source>
        <dbReference type="SAM" id="Phobius"/>
    </source>
</evidence>
<dbReference type="GO" id="GO:0005886">
    <property type="term" value="C:plasma membrane"/>
    <property type="evidence" value="ECO:0000318"/>
    <property type="project" value="GO_Central"/>
</dbReference>
<evidence type="ECO:0000256" key="1">
    <source>
        <dbReference type="ARBA" id="ARBA00004141"/>
    </source>
</evidence>
<dbReference type="VEuPathDB" id="TrichDB:TVAGG3_1036790"/>
<feature type="transmembrane region" description="Helical" evidence="7">
    <location>
        <begin position="343"/>
        <end position="365"/>
    </location>
</feature>
<dbReference type="InterPro" id="IPR036259">
    <property type="entry name" value="MFS_trans_sf"/>
</dbReference>
<feature type="transmembrane region" description="Helical" evidence="7">
    <location>
        <begin position="377"/>
        <end position="400"/>
    </location>
</feature>
<keyword evidence="9" id="KW-1185">Reference proteome</keyword>
<evidence type="ECO:0000256" key="2">
    <source>
        <dbReference type="ARBA" id="ARBA00007965"/>
    </source>
</evidence>
<feature type="transmembrane region" description="Helical" evidence="7">
    <location>
        <begin position="282"/>
        <end position="299"/>
    </location>
</feature>
<comment type="subcellular location">
    <subcellularLocation>
        <location evidence="1">Membrane</location>
        <topology evidence="1">Multi-pass membrane protein</topology>
    </subcellularLocation>
</comment>
<proteinExistence type="inferred from homology"/>
<sequence>MKKELNIPLMSDSISDQLLEESEAKKKAMPANPESLMFFCLGNTSLLCFNIIINAIDIYNKLTGRTDMAGILNRTYNFPNALMALLLCFFKPTNYKISIIFALGSLSFIMCFLPIFILIDIDDRVMFYLTLSIIGLTGVISSLLFSSVFSMASQFSPVSSAMASSGCGCCGVLASVLRIITKAIAATGKANLYSTAAYFFISAAIIFFTLIFFIVKIRNPEIKEKLVPKVEEKVSIFSRETITVIKSIWVSWLSVFANFLITLSIFPGYVTGTYTPPKIRDWTPVIVVAIFCVFDWVGRAGSGLKVWPPRLFAWIPIVLRFFSFPIFIFSIQKRFKAEPWWTFAWMIPFAISNGYFGTVQIIYGSNPDELNSEQKKFAGFIISFAVNAGILCAMGLTFLMPKPPEYNQ</sequence>
<keyword evidence="5 7" id="KW-1133">Transmembrane helix</keyword>
<dbReference type="OMA" id="GMVVCWI"/>
<feature type="transmembrane region" description="Helical" evidence="7">
    <location>
        <begin position="125"/>
        <end position="149"/>
    </location>
</feature>
<dbReference type="GO" id="GO:0005337">
    <property type="term" value="F:nucleoside transmembrane transporter activity"/>
    <property type="evidence" value="ECO:0000318"/>
    <property type="project" value="GO_Central"/>
</dbReference>
<feature type="transmembrane region" description="Helical" evidence="7">
    <location>
        <begin position="311"/>
        <end position="331"/>
    </location>
</feature>
<dbReference type="InterPro" id="IPR002259">
    <property type="entry name" value="Eqnu_transpt"/>
</dbReference>
<protein>
    <submittedName>
        <fullName evidence="8">Nucleoside transporter family protein</fullName>
    </submittedName>
</protein>
<dbReference type="KEGG" id="tva:4774243"/>